<organism evidence="3 4">
    <name type="scientific">Planococcus shenhongbingii</name>
    <dbReference type="NCBI Taxonomy" id="3058398"/>
    <lineage>
        <taxon>Bacteria</taxon>
        <taxon>Bacillati</taxon>
        <taxon>Bacillota</taxon>
        <taxon>Bacilli</taxon>
        <taxon>Bacillales</taxon>
        <taxon>Caryophanaceae</taxon>
        <taxon>Planococcus</taxon>
    </lineage>
</organism>
<gene>
    <name evidence="3" type="ORF">QWY13_07620</name>
</gene>
<feature type="region of interest" description="Disordered" evidence="1">
    <location>
        <begin position="89"/>
        <end position="112"/>
    </location>
</feature>
<name>A0ABT8NBW0_9BACL</name>
<keyword evidence="2" id="KW-1133">Transmembrane helix</keyword>
<comment type="caution">
    <text evidence="3">The sequence shown here is derived from an EMBL/GenBank/DDBJ whole genome shotgun (WGS) entry which is preliminary data.</text>
</comment>
<sequence length="112" mass="12412">MAKHVKGLSWISFLLVLGGLILTFSSARFGVARGNSWLAQQVEGSDTEIYYRVVETYMTGFMMLGSILFGMGLLIGILTFFTLVLFDETEESSNTEGQLTKSGRRNPGNRFS</sequence>
<keyword evidence="4" id="KW-1185">Reference proteome</keyword>
<evidence type="ECO:0000313" key="4">
    <source>
        <dbReference type="Proteomes" id="UP001172142"/>
    </source>
</evidence>
<keyword evidence="2" id="KW-0812">Transmembrane</keyword>
<evidence type="ECO:0000256" key="2">
    <source>
        <dbReference type="SAM" id="Phobius"/>
    </source>
</evidence>
<feature type="transmembrane region" description="Helical" evidence="2">
    <location>
        <begin position="61"/>
        <end position="86"/>
    </location>
</feature>
<dbReference type="Proteomes" id="UP001172142">
    <property type="component" value="Unassembled WGS sequence"/>
</dbReference>
<keyword evidence="2" id="KW-0472">Membrane</keyword>
<dbReference type="EMBL" id="JAUJWU010000001">
    <property type="protein sequence ID" value="MDN7245365.1"/>
    <property type="molecule type" value="Genomic_DNA"/>
</dbReference>
<protein>
    <submittedName>
        <fullName evidence="3">Uncharacterized protein</fullName>
    </submittedName>
</protein>
<evidence type="ECO:0000256" key="1">
    <source>
        <dbReference type="SAM" id="MobiDB-lite"/>
    </source>
</evidence>
<reference evidence="3 4" key="1">
    <citation type="submission" date="2023-07" db="EMBL/GenBank/DDBJ databases">
        <title>Novel species in genus Planococcus.</title>
        <authorList>
            <person name="Ning S."/>
        </authorList>
    </citation>
    <scope>NUCLEOTIDE SEQUENCE [LARGE SCALE GENOMIC DNA]</scope>
    <source>
        <strain evidence="3 4">N017</strain>
    </source>
</reference>
<dbReference type="RefSeq" id="WP_301855891.1">
    <property type="nucleotide sequence ID" value="NZ_JAUJWU010000001.1"/>
</dbReference>
<accession>A0ABT8NBW0</accession>
<proteinExistence type="predicted"/>
<evidence type="ECO:0000313" key="3">
    <source>
        <dbReference type="EMBL" id="MDN7245365.1"/>
    </source>
</evidence>